<evidence type="ECO:0000256" key="10">
    <source>
        <dbReference type="PROSITE-ProRule" id="PRU01193"/>
    </source>
</evidence>
<sequence>MLWFFLAALLCLIFSATLAAVDAALLSVSHHAIQDAKDEGKASAVRVERILADLPTNINVIIFVRLFLEALATVFIALAYDSLYSVGPLMVVLTVLTSSIAVFVVAGVSPRTIGRRRSLGVSLGLSGIVTFLLVVLRPLTKVLVWLGNLLTPDKVYKDGPFVTSDQLRDLVERASESDIIEDGERDMIQSVFMLSETSAKQVMVPRTDLVTVTSGTPLNKVMNLFLRSGFSRIPISGEDLDDIEGVAYLKDVARRLHQHPEDAERPVNTLARSVLFVPETKPADDLLRQMQIESTHLAILIDEYGGTAGLVTIEDIVEEIVGEIDDEYDAVDEDLVEADDGTYLVSTRMSITDFAEYFDVRIDVDDVTSVGGLLTKLIGRVPIAGSSAEIAGLRLTALEGQGRRHRIAHVTVTRVDTPEEES</sequence>
<reference evidence="16 20" key="3">
    <citation type="submission" date="2017-04" db="EMBL/GenBank/DDBJ databases">
        <title>Kefir bacterial isolates.</title>
        <authorList>
            <person name="Kim Y."/>
            <person name="Blasche S."/>
            <person name="Patil K.R."/>
        </authorList>
    </citation>
    <scope>NUCLEOTIDE SEQUENCE [LARGE SCALE GENOMIC DNA]</scope>
    <source>
        <strain evidence="16 20">OG2</strain>
    </source>
</reference>
<dbReference type="PANTHER" id="PTHR22777">
    <property type="entry name" value="HEMOLYSIN-RELATED"/>
    <property type="match status" value="1"/>
</dbReference>
<evidence type="ECO:0000313" key="20">
    <source>
        <dbReference type="Proteomes" id="UP000216867"/>
    </source>
</evidence>
<comment type="similarity">
    <text evidence="2">Belongs to the UPF0053 family.</text>
</comment>
<evidence type="ECO:0000256" key="11">
    <source>
        <dbReference type="SAM" id="Phobius"/>
    </source>
</evidence>
<evidence type="ECO:0000313" key="21">
    <source>
        <dbReference type="Proteomes" id="UP000386281"/>
    </source>
</evidence>
<accession>A0A165DVA6</accession>
<dbReference type="InterPro" id="IPR044751">
    <property type="entry name" value="Ion_transp-like_CBS"/>
</dbReference>
<dbReference type="Proteomes" id="UP000216867">
    <property type="component" value="Unassembled WGS sequence"/>
</dbReference>
<keyword evidence="5" id="KW-0677">Repeat</keyword>
<dbReference type="InterPro" id="IPR036318">
    <property type="entry name" value="FAD-bd_PCMH-like_sf"/>
</dbReference>
<dbReference type="Pfam" id="PF01595">
    <property type="entry name" value="CNNM"/>
    <property type="match status" value="1"/>
</dbReference>
<evidence type="ECO:0000256" key="5">
    <source>
        <dbReference type="ARBA" id="ARBA00022737"/>
    </source>
</evidence>
<feature type="transmembrane region" description="Helical" evidence="11">
    <location>
        <begin position="118"/>
        <end position="136"/>
    </location>
</feature>
<dbReference type="Pfam" id="PF00571">
    <property type="entry name" value="CBS"/>
    <property type="match status" value="2"/>
</dbReference>
<feature type="domain" description="CNNM transmembrane" evidence="14">
    <location>
        <begin position="1"/>
        <end position="184"/>
    </location>
</feature>
<dbReference type="SMART" id="SM01091">
    <property type="entry name" value="CorC_HlyC"/>
    <property type="match status" value="1"/>
</dbReference>
<dbReference type="InterPro" id="IPR002550">
    <property type="entry name" value="CNNM"/>
</dbReference>
<gene>
    <name evidence="15" type="ORF">AVW13_01495</name>
    <name evidence="16" type="ORF">B8X04_03705</name>
    <name evidence="17" type="ORF">I6G59_13655</name>
    <name evidence="18" type="ORF">NCTC12391_01438</name>
</gene>
<reference evidence="18 21" key="4">
    <citation type="submission" date="2019-02" db="EMBL/GenBank/DDBJ databases">
        <authorList>
            <consortium name="Pathogen Informatics"/>
        </authorList>
    </citation>
    <scope>NUCLEOTIDE SEQUENCE [LARGE SCALE GENOMIC DNA]</scope>
    <source>
        <strain evidence="18 21">3012STDY7078520</strain>
    </source>
</reference>
<dbReference type="EMBL" id="CAACXN010000014">
    <property type="protein sequence ID" value="VEW12337.1"/>
    <property type="molecule type" value="Genomic_DNA"/>
</dbReference>
<evidence type="ECO:0000313" key="17">
    <source>
        <dbReference type="EMBL" id="QPS32995.1"/>
    </source>
</evidence>
<dbReference type="Proteomes" id="UP000386281">
    <property type="component" value="Unassembled WGS sequence"/>
</dbReference>
<evidence type="ECO:0000256" key="6">
    <source>
        <dbReference type="ARBA" id="ARBA00022989"/>
    </source>
</evidence>
<reference evidence="19" key="1">
    <citation type="submission" date="2016-01" db="EMBL/GenBank/DDBJ databases">
        <title>Draft genome of Chromobacterium sp. F49.</title>
        <authorList>
            <person name="Hong K.W."/>
        </authorList>
    </citation>
    <scope>NUCLEOTIDE SEQUENCE [LARGE SCALE GENOMIC DNA]</scope>
    <source>
        <strain evidence="19">M40</strain>
    </source>
</reference>
<evidence type="ECO:0000256" key="4">
    <source>
        <dbReference type="ARBA" id="ARBA00022692"/>
    </source>
</evidence>
<dbReference type="PANTHER" id="PTHR22777:SF32">
    <property type="entry name" value="UPF0053 INNER MEMBRANE PROTEIN YFJD"/>
    <property type="match status" value="1"/>
</dbReference>
<dbReference type="Gene3D" id="3.10.580.10">
    <property type="entry name" value="CBS-domain"/>
    <property type="match status" value="1"/>
</dbReference>
<evidence type="ECO:0000313" key="15">
    <source>
        <dbReference type="EMBL" id="KZE18131.1"/>
    </source>
</evidence>
<evidence type="ECO:0000256" key="3">
    <source>
        <dbReference type="ARBA" id="ARBA00022475"/>
    </source>
</evidence>
<dbReference type="CDD" id="cd04590">
    <property type="entry name" value="CBS_pair_CorC_HlyC_assoc"/>
    <property type="match status" value="1"/>
</dbReference>
<evidence type="ECO:0000256" key="9">
    <source>
        <dbReference type="PROSITE-ProRule" id="PRU00703"/>
    </source>
</evidence>
<keyword evidence="4 10" id="KW-0812">Transmembrane</keyword>
<dbReference type="SUPFAM" id="SSF56176">
    <property type="entry name" value="FAD-binding/transporter-associated domain-like"/>
    <property type="match status" value="1"/>
</dbReference>
<evidence type="ECO:0000256" key="1">
    <source>
        <dbReference type="ARBA" id="ARBA00004651"/>
    </source>
</evidence>
<dbReference type="GO" id="GO:0005886">
    <property type="term" value="C:plasma membrane"/>
    <property type="evidence" value="ECO:0007669"/>
    <property type="project" value="UniProtKB-SubCell"/>
</dbReference>
<dbReference type="PROSITE" id="PS51371">
    <property type="entry name" value="CBS"/>
    <property type="match status" value="2"/>
</dbReference>
<dbReference type="SUPFAM" id="SSF54631">
    <property type="entry name" value="CBS-domain pair"/>
    <property type="match status" value="1"/>
</dbReference>
<evidence type="ECO:0000256" key="8">
    <source>
        <dbReference type="ARBA" id="ARBA00023136"/>
    </source>
</evidence>
<dbReference type="PROSITE" id="PS51846">
    <property type="entry name" value="CNNM"/>
    <property type="match status" value="1"/>
</dbReference>
<dbReference type="AlphaFoldDB" id="A0A165DVA6"/>
<feature type="chain" id="PRO_5043136102" evidence="12">
    <location>
        <begin position="20"/>
        <end position="422"/>
    </location>
</feature>
<name>A0A165DVA6_9MICO</name>
<evidence type="ECO:0000313" key="19">
    <source>
        <dbReference type="Proteomes" id="UP000076612"/>
    </source>
</evidence>
<reference evidence="17 22" key="5">
    <citation type="submission" date="2020-12" db="EMBL/GenBank/DDBJ databases">
        <title>FDA dAtabase for Regulatory Grade micrObial Sequences (FDA-ARGOS): Supporting development and validation of Infectious Disease Dx tests.</title>
        <authorList>
            <person name="Sproer C."/>
            <person name="Gronow S."/>
            <person name="Severitt S."/>
            <person name="Schroder I."/>
            <person name="Tallon L."/>
            <person name="Sadzewicz L."/>
            <person name="Zhao X."/>
            <person name="Boylan J."/>
            <person name="Ott S."/>
            <person name="Bowen H."/>
            <person name="Vavikolanu K."/>
            <person name="Mehta A."/>
            <person name="Aluvathingal J."/>
            <person name="Nadendla S."/>
            <person name="Lowell S."/>
            <person name="Myers T."/>
            <person name="Yan Y."/>
            <person name="Sichtig H."/>
        </authorList>
    </citation>
    <scope>NUCLEOTIDE SEQUENCE [LARGE SCALE GENOMIC DNA]</scope>
    <source>
        <strain evidence="17 22">FDAARGOS_902</strain>
    </source>
</reference>
<dbReference type="InterPro" id="IPR005170">
    <property type="entry name" value="Transptr-assoc_dom"/>
</dbReference>
<dbReference type="RefSeq" id="WP_009377116.1">
    <property type="nucleotide sequence ID" value="NZ_CAACXN010000014.1"/>
</dbReference>
<evidence type="ECO:0000256" key="7">
    <source>
        <dbReference type="ARBA" id="ARBA00023122"/>
    </source>
</evidence>
<dbReference type="InterPro" id="IPR016169">
    <property type="entry name" value="FAD-bd_PCMH_sub2"/>
</dbReference>
<dbReference type="FunFam" id="3.10.580.10:FF:000002">
    <property type="entry name" value="Magnesium/cobalt efflux protein CorC"/>
    <property type="match status" value="1"/>
</dbReference>
<feature type="transmembrane region" description="Helical" evidence="11">
    <location>
        <begin position="86"/>
        <end position="106"/>
    </location>
</feature>
<feature type="domain" description="CBS" evidence="13">
    <location>
        <begin position="270"/>
        <end position="327"/>
    </location>
</feature>
<evidence type="ECO:0000256" key="12">
    <source>
        <dbReference type="SAM" id="SignalP"/>
    </source>
</evidence>
<dbReference type="Proteomes" id="UP000594979">
    <property type="component" value="Chromosome"/>
</dbReference>
<keyword evidence="12" id="KW-0732">Signal</keyword>
<reference evidence="15" key="2">
    <citation type="submission" date="2016-01" db="EMBL/GenBank/DDBJ databases">
        <authorList>
            <person name="Hong K.W."/>
        </authorList>
    </citation>
    <scope>NUCLEOTIDE SEQUENCE</scope>
    <source>
        <strain evidence="15">M40</strain>
    </source>
</reference>
<evidence type="ECO:0000256" key="2">
    <source>
        <dbReference type="ARBA" id="ARBA00006337"/>
    </source>
</evidence>
<dbReference type="InterPro" id="IPR046342">
    <property type="entry name" value="CBS_dom_sf"/>
</dbReference>
<keyword evidence="8 10" id="KW-0472">Membrane</keyword>
<dbReference type="EMBL" id="LQQR01000023">
    <property type="protein sequence ID" value="KZE18131.1"/>
    <property type="molecule type" value="Genomic_DNA"/>
</dbReference>
<dbReference type="Gene3D" id="3.30.465.10">
    <property type="match status" value="1"/>
</dbReference>
<dbReference type="InterPro" id="IPR000644">
    <property type="entry name" value="CBS_dom"/>
</dbReference>
<feature type="transmembrane region" description="Helical" evidence="11">
    <location>
        <begin position="58"/>
        <end position="79"/>
    </location>
</feature>
<dbReference type="Proteomes" id="UP000076612">
    <property type="component" value="Unassembled WGS sequence"/>
</dbReference>
<feature type="signal peptide" evidence="12">
    <location>
        <begin position="1"/>
        <end position="19"/>
    </location>
</feature>
<dbReference type="KEGG" id="bcau:I6G59_13655"/>
<keyword evidence="6 10" id="KW-1133">Transmembrane helix</keyword>
<dbReference type="EMBL" id="CP065682">
    <property type="protein sequence ID" value="QPS32995.1"/>
    <property type="molecule type" value="Genomic_DNA"/>
</dbReference>
<evidence type="ECO:0000259" key="14">
    <source>
        <dbReference type="PROSITE" id="PS51846"/>
    </source>
</evidence>
<dbReference type="Pfam" id="PF03471">
    <property type="entry name" value="CorC_HlyC"/>
    <property type="match status" value="1"/>
</dbReference>
<evidence type="ECO:0000259" key="13">
    <source>
        <dbReference type="PROSITE" id="PS51371"/>
    </source>
</evidence>
<evidence type="ECO:0000313" key="18">
    <source>
        <dbReference type="EMBL" id="VEW12337.1"/>
    </source>
</evidence>
<dbReference type="EMBL" id="NCWY01000003">
    <property type="protein sequence ID" value="PAK96424.1"/>
    <property type="molecule type" value="Genomic_DNA"/>
</dbReference>
<proteinExistence type="inferred from homology"/>
<dbReference type="GO" id="GO:0050660">
    <property type="term" value="F:flavin adenine dinucleotide binding"/>
    <property type="evidence" value="ECO:0007669"/>
    <property type="project" value="InterPro"/>
</dbReference>
<protein>
    <submittedName>
        <fullName evidence="17">HlyC/CorC family transporter</fullName>
    </submittedName>
    <submittedName>
        <fullName evidence="18">Magnesium/cobalt efflux protein CorC</fullName>
    </submittedName>
</protein>
<organism evidence="16 20">
    <name type="scientific">Brevibacterium casei</name>
    <dbReference type="NCBI Taxonomy" id="33889"/>
    <lineage>
        <taxon>Bacteria</taxon>
        <taxon>Bacillati</taxon>
        <taxon>Actinomycetota</taxon>
        <taxon>Actinomycetes</taxon>
        <taxon>Micrococcales</taxon>
        <taxon>Brevibacteriaceae</taxon>
        <taxon>Brevibacterium</taxon>
    </lineage>
</organism>
<keyword evidence="7 9" id="KW-0129">CBS domain</keyword>
<keyword evidence="3" id="KW-1003">Cell membrane</keyword>
<dbReference type="GeneID" id="99773067"/>
<evidence type="ECO:0000313" key="22">
    <source>
        <dbReference type="Proteomes" id="UP000594979"/>
    </source>
</evidence>
<feature type="domain" description="CBS" evidence="13">
    <location>
        <begin position="203"/>
        <end position="264"/>
    </location>
</feature>
<dbReference type="STRING" id="33889.AVW13_01495"/>
<evidence type="ECO:0000313" key="16">
    <source>
        <dbReference type="EMBL" id="PAK96424.1"/>
    </source>
</evidence>
<comment type="subcellular location">
    <subcellularLocation>
        <location evidence="1">Cell membrane</location>
        <topology evidence="1">Multi-pass membrane protein</topology>
    </subcellularLocation>
</comment>